<feature type="domain" description="NAD(P)-binding" evidence="1">
    <location>
        <begin position="8"/>
        <end position="62"/>
    </location>
</feature>
<dbReference type="Proteomes" id="UP000295097">
    <property type="component" value="Unassembled WGS sequence"/>
</dbReference>
<evidence type="ECO:0000313" key="3">
    <source>
        <dbReference type="Proteomes" id="UP000295097"/>
    </source>
</evidence>
<evidence type="ECO:0000259" key="1">
    <source>
        <dbReference type="Pfam" id="PF13460"/>
    </source>
</evidence>
<protein>
    <submittedName>
        <fullName evidence="2">Putative NAD(P)-binding protein</fullName>
    </submittedName>
</protein>
<organism evidence="2 3">
    <name type="scientific">Martelella mediterranea</name>
    <dbReference type="NCBI Taxonomy" id="293089"/>
    <lineage>
        <taxon>Bacteria</taxon>
        <taxon>Pseudomonadati</taxon>
        <taxon>Pseudomonadota</taxon>
        <taxon>Alphaproteobacteria</taxon>
        <taxon>Hyphomicrobiales</taxon>
        <taxon>Aurantimonadaceae</taxon>
        <taxon>Martelella</taxon>
    </lineage>
</organism>
<name>A0A4R3NND0_9HYPH</name>
<sequence>MWIMCLNFGSADKLDKGIFPILLRKIYADKNRQKDIVRASGLDWTIVRPTILTNKPGTQFVRALTDPIST</sequence>
<proteinExistence type="predicted"/>
<accession>A0A4R3NND0</accession>
<reference evidence="2 3" key="1">
    <citation type="submission" date="2019-03" db="EMBL/GenBank/DDBJ databases">
        <title>Freshwater and sediment microbial communities from various areas in North America, analyzing microbe dynamics in response to fracking.</title>
        <authorList>
            <person name="Lamendella R."/>
        </authorList>
    </citation>
    <scope>NUCLEOTIDE SEQUENCE [LARGE SCALE GENOMIC DNA]</scope>
    <source>
        <strain evidence="2 3">175.2</strain>
    </source>
</reference>
<comment type="caution">
    <text evidence="2">The sequence shown here is derived from an EMBL/GenBank/DDBJ whole genome shotgun (WGS) entry which is preliminary data.</text>
</comment>
<keyword evidence="3" id="KW-1185">Reference proteome</keyword>
<dbReference type="Pfam" id="PF13460">
    <property type="entry name" value="NAD_binding_10"/>
    <property type="match status" value="1"/>
</dbReference>
<gene>
    <name evidence="2" type="ORF">EDC90_102328</name>
</gene>
<dbReference type="InterPro" id="IPR016040">
    <property type="entry name" value="NAD(P)-bd_dom"/>
</dbReference>
<evidence type="ECO:0000313" key="2">
    <source>
        <dbReference type="EMBL" id="TCT36172.1"/>
    </source>
</evidence>
<dbReference type="EMBL" id="SMAR01000023">
    <property type="protein sequence ID" value="TCT36172.1"/>
    <property type="molecule type" value="Genomic_DNA"/>
</dbReference>
<dbReference type="AlphaFoldDB" id="A0A4R3NND0"/>
<dbReference type="Gene3D" id="3.40.50.720">
    <property type="entry name" value="NAD(P)-binding Rossmann-like Domain"/>
    <property type="match status" value="1"/>
</dbReference>